<accession>A0A6C0KV93</accession>
<proteinExistence type="predicted"/>
<sequence length="400" mass="44418">MATSHPSVFTAADLQYLNELPEVLEAKAKLDALSSGKIYFSITLTDSIRTSLQTHFGLNLSQIQTIPMRWIKGDTVPHVDRGTSIFERTHLVYVNSAPGQLLVENASYPIQENTGYSFQEGSHHETVDTGIVPRLLVGPMSEQALMVGAPGIVYYPTEADALATNGSYFGLTYTSYIVGNVDYGTEGGYTSWRIASSSSGSSSQATVYNNGDTLNADGYYFLYPSAPCFLEGSTILCQVDGVDTYMPVEQMKVGTLVKTLRDGYKKVEMIGKGTISNPGNADRTQNRLYCCSKDRYPQLTSDLYITGCHSILVDSLTEVQRKKTIEILKLTFVTDRKYRLMACVDERAEPWQSEGNYTIWHFALEHENYYANYGVYANGGLLVETCSKRFMKELSNLTLL</sequence>
<protein>
    <submittedName>
        <fullName evidence="1">Uncharacterized protein</fullName>
    </submittedName>
</protein>
<organism evidence="1">
    <name type="scientific">viral metagenome</name>
    <dbReference type="NCBI Taxonomy" id="1070528"/>
    <lineage>
        <taxon>unclassified sequences</taxon>
        <taxon>metagenomes</taxon>
        <taxon>organismal metagenomes</taxon>
    </lineage>
</organism>
<reference evidence="1" key="1">
    <citation type="journal article" date="2020" name="Nature">
        <title>Giant virus diversity and host interactions through global metagenomics.</title>
        <authorList>
            <person name="Schulz F."/>
            <person name="Roux S."/>
            <person name="Paez-Espino D."/>
            <person name="Jungbluth S."/>
            <person name="Walsh D.A."/>
            <person name="Denef V.J."/>
            <person name="McMahon K.D."/>
            <person name="Konstantinidis K.T."/>
            <person name="Eloe-Fadrosh E.A."/>
            <person name="Kyrpides N.C."/>
            <person name="Woyke T."/>
        </authorList>
    </citation>
    <scope>NUCLEOTIDE SEQUENCE</scope>
    <source>
        <strain evidence="1">GVMAG-S-3300013093-109</strain>
    </source>
</reference>
<evidence type="ECO:0000313" key="1">
    <source>
        <dbReference type="EMBL" id="QHU20607.1"/>
    </source>
</evidence>
<name>A0A6C0KV93_9ZZZZ</name>
<dbReference type="AlphaFoldDB" id="A0A6C0KV93"/>
<dbReference type="EMBL" id="MN740969">
    <property type="protein sequence ID" value="QHU20607.1"/>
    <property type="molecule type" value="Genomic_DNA"/>
</dbReference>